<dbReference type="EMBL" id="CAADJD010000020">
    <property type="protein sequence ID" value="VFS68191.1"/>
    <property type="molecule type" value="Genomic_DNA"/>
</dbReference>
<evidence type="ECO:0000256" key="3">
    <source>
        <dbReference type="RuleBase" id="RU362118"/>
    </source>
</evidence>
<dbReference type="GO" id="GO:0005737">
    <property type="term" value="C:cytoplasm"/>
    <property type="evidence" value="ECO:0007669"/>
    <property type="project" value="TreeGrafter"/>
</dbReference>
<dbReference type="Pfam" id="PF01053">
    <property type="entry name" value="Cys_Met_Meta_PP"/>
    <property type="match status" value="2"/>
</dbReference>
<evidence type="ECO:0000313" key="5">
    <source>
        <dbReference type="Proteomes" id="UP000401081"/>
    </source>
</evidence>
<reference evidence="4 5" key="1">
    <citation type="submission" date="2019-03" db="EMBL/GenBank/DDBJ databases">
        <authorList>
            <consortium name="Pathogen Informatics"/>
        </authorList>
    </citation>
    <scope>NUCLEOTIDE SEQUENCE [LARGE SCALE GENOMIC DNA]</scope>
    <source>
        <strain evidence="4 5">NCTC12993</strain>
    </source>
</reference>
<dbReference type="GO" id="GO:0003962">
    <property type="term" value="F:cystathionine gamma-synthase activity"/>
    <property type="evidence" value="ECO:0007669"/>
    <property type="project" value="UniProtKB-EC"/>
</dbReference>
<evidence type="ECO:0000313" key="4">
    <source>
        <dbReference type="EMBL" id="VFS68191.1"/>
    </source>
</evidence>
<dbReference type="GO" id="GO:0019343">
    <property type="term" value="P:cysteine biosynthetic process via cystathionine"/>
    <property type="evidence" value="ECO:0007669"/>
    <property type="project" value="TreeGrafter"/>
</dbReference>
<comment type="cofactor">
    <cofactor evidence="1 3">
        <name>pyridoxal 5'-phosphate</name>
        <dbReference type="ChEBI" id="CHEBI:597326"/>
    </cofactor>
</comment>
<evidence type="ECO:0000256" key="2">
    <source>
        <dbReference type="ARBA" id="ARBA00022898"/>
    </source>
</evidence>
<keyword evidence="2 3" id="KW-0663">Pyridoxal phosphate</keyword>
<dbReference type="EC" id="2.5.1.48" evidence="4"/>
<keyword evidence="4" id="KW-0808">Transferase</keyword>
<dbReference type="InterPro" id="IPR015424">
    <property type="entry name" value="PyrdxlP-dep_Trfase"/>
</dbReference>
<dbReference type="Gene3D" id="3.90.1150.10">
    <property type="entry name" value="Aspartate Aminotransferase, domain 1"/>
    <property type="match status" value="1"/>
</dbReference>
<dbReference type="GO" id="GO:0004123">
    <property type="term" value="F:cystathionine gamma-lyase activity"/>
    <property type="evidence" value="ECO:0007669"/>
    <property type="project" value="TreeGrafter"/>
</dbReference>
<keyword evidence="5" id="KW-1185">Reference proteome</keyword>
<accession>A0A485B5S1</accession>
<dbReference type="AlphaFoldDB" id="A0A485B5S1"/>
<dbReference type="InterPro" id="IPR015422">
    <property type="entry name" value="PyrdxlP-dep_Trfase_small"/>
</dbReference>
<evidence type="ECO:0000256" key="1">
    <source>
        <dbReference type="ARBA" id="ARBA00001933"/>
    </source>
</evidence>
<dbReference type="SUPFAM" id="SSF53383">
    <property type="entry name" value="PLP-dependent transferases"/>
    <property type="match status" value="1"/>
</dbReference>
<dbReference type="InterPro" id="IPR015421">
    <property type="entry name" value="PyrdxlP-dep_Trfase_major"/>
</dbReference>
<dbReference type="FunFam" id="3.90.1150.10:FF:000008">
    <property type="entry name" value="Cystathionine gamma-synthase"/>
    <property type="match status" value="1"/>
</dbReference>
<dbReference type="PANTHER" id="PTHR11808">
    <property type="entry name" value="TRANS-SULFURATION ENZYME FAMILY MEMBER"/>
    <property type="match status" value="1"/>
</dbReference>
<dbReference type="GO" id="GO:0030170">
    <property type="term" value="F:pyridoxal phosphate binding"/>
    <property type="evidence" value="ECO:0007669"/>
    <property type="project" value="InterPro"/>
</dbReference>
<organism evidence="4 5">
    <name type="scientific">Kluyvera cryocrescens</name>
    <name type="common">Kluyvera citrophila</name>
    <dbReference type="NCBI Taxonomy" id="580"/>
    <lineage>
        <taxon>Bacteria</taxon>
        <taxon>Pseudomonadati</taxon>
        <taxon>Pseudomonadota</taxon>
        <taxon>Gammaproteobacteria</taxon>
        <taxon>Enterobacterales</taxon>
        <taxon>Enterobacteriaceae</taxon>
        <taxon>Kluyvera</taxon>
    </lineage>
</organism>
<protein>
    <submittedName>
        <fullName evidence="4">Cystathionine gamma-synthase</fullName>
        <ecNumber evidence="4">2.5.1.48</ecNumber>
    </submittedName>
</protein>
<gene>
    <name evidence="4" type="primary">metB_2</name>
    <name evidence="4" type="ORF">NCTC12993_03922</name>
</gene>
<dbReference type="GO" id="GO:0019346">
    <property type="term" value="P:transsulfuration"/>
    <property type="evidence" value="ECO:0007669"/>
    <property type="project" value="InterPro"/>
</dbReference>
<dbReference type="Gene3D" id="3.40.640.10">
    <property type="entry name" value="Type I PLP-dependent aspartate aminotransferase-like (Major domain)"/>
    <property type="match status" value="1"/>
</dbReference>
<dbReference type="PANTHER" id="PTHR11808:SF75">
    <property type="entry name" value="CYSTATHIONINE GAMMA-SYNTHASE"/>
    <property type="match status" value="1"/>
</dbReference>
<proteinExistence type="inferred from homology"/>
<dbReference type="InterPro" id="IPR000277">
    <property type="entry name" value="Cys/Met-Metab_PyrdxlP-dep_enz"/>
</dbReference>
<dbReference type="Proteomes" id="UP000401081">
    <property type="component" value="Unassembled WGS sequence"/>
</dbReference>
<comment type="similarity">
    <text evidence="3">Belongs to the trans-sulfuration enzymes family.</text>
</comment>
<name>A0A485B5S1_KLUCR</name>
<sequence>MAPHDCYGGSYRLFDSLAKRGCYRVLFVDQGNEDALKAALAEKPKLVLVESPSNPLLRVVDIAKICKLAREAGAVSVVDNTFLSPAVAESIGVRCGPGAALLHQIPERTLRCGGRRGDCKEIPDTVTELAWWANNIGVTGSAFDSYLLLRGLRTLSPRMEVAQRNAYAIVDFLKTQPLVKKLYHPSLPENQGHEIAARQQKGFGAMLSFELGGDEQTLRRFLSGLSLFTLAESLGGVESLISHAATMTHAGMAPEARAAAGISETLLRISTGIEDSEDLIADLENGFRIAAEG</sequence>